<protein>
    <submittedName>
        <fullName evidence="1">Uncharacterized protein</fullName>
    </submittedName>
</protein>
<comment type="caution">
    <text evidence="1">The sequence shown here is derived from an EMBL/GenBank/DDBJ whole genome shotgun (WGS) entry which is preliminary data.</text>
</comment>
<proteinExistence type="predicted"/>
<dbReference type="AlphaFoldDB" id="A0A8H7QD79"/>
<keyword evidence="2" id="KW-1185">Reference proteome</keyword>
<dbReference type="EMBL" id="JAEPRC010000912">
    <property type="protein sequence ID" value="KAG2190739.1"/>
    <property type="molecule type" value="Genomic_DNA"/>
</dbReference>
<accession>A0A8H7QD79</accession>
<reference evidence="1" key="1">
    <citation type="submission" date="2020-12" db="EMBL/GenBank/DDBJ databases">
        <title>Metabolic potential, ecology and presence of endohyphal bacteria is reflected in genomic diversity of Mucoromycotina.</title>
        <authorList>
            <person name="Muszewska A."/>
            <person name="Okrasinska A."/>
            <person name="Steczkiewicz K."/>
            <person name="Drgas O."/>
            <person name="Orlowska M."/>
            <person name="Perlinska-Lenart U."/>
            <person name="Aleksandrzak-Piekarczyk T."/>
            <person name="Szatraj K."/>
            <person name="Zielenkiewicz U."/>
            <person name="Pilsyk S."/>
            <person name="Malc E."/>
            <person name="Mieczkowski P."/>
            <person name="Kruszewska J.S."/>
            <person name="Biernat P."/>
            <person name="Pawlowska J."/>
        </authorList>
    </citation>
    <scope>NUCLEOTIDE SEQUENCE</scope>
    <source>
        <strain evidence="1">CBS 226.32</strain>
    </source>
</reference>
<dbReference type="Proteomes" id="UP000650833">
    <property type="component" value="Unassembled WGS sequence"/>
</dbReference>
<organism evidence="1 2">
    <name type="scientific">Mucor plumbeus</name>
    <dbReference type="NCBI Taxonomy" id="97098"/>
    <lineage>
        <taxon>Eukaryota</taxon>
        <taxon>Fungi</taxon>
        <taxon>Fungi incertae sedis</taxon>
        <taxon>Mucoromycota</taxon>
        <taxon>Mucoromycotina</taxon>
        <taxon>Mucoromycetes</taxon>
        <taxon>Mucorales</taxon>
        <taxon>Mucorineae</taxon>
        <taxon>Mucoraceae</taxon>
        <taxon>Mucor</taxon>
    </lineage>
</organism>
<evidence type="ECO:0000313" key="2">
    <source>
        <dbReference type="Proteomes" id="UP000650833"/>
    </source>
</evidence>
<evidence type="ECO:0000313" key="1">
    <source>
        <dbReference type="EMBL" id="KAG2190739.1"/>
    </source>
</evidence>
<sequence length="100" mass="11665">MGKTTVKQDITDILRARKVSRVDKTKKFIKVIDLVNHMNDMSLVTDKTESQREIQLSTRNLEEMFNKLIDKHPETKYNLDKIKVKDTFSREVLRGTGAEL</sequence>
<name>A0A8H7QD79_9FUNG</name>
<gene>
    <name evidence="1" type="ORF">INT46_007932</name>
</gene>